<dbReference type="RefSeq" id="WP_078778292.1">
    <property type="nucleotide sequence ID" value="NZ_MBDS01000005.1"/>
</dbReference>
<feature type="domain" description="Phosphatidic acid phosphatase type 2/haloperoxidase" evidence="2">
    <location>
        <begin position="123"/>
        <end position="223"/>
    </location>
</feature>
<dbReference type="InterPro" id="IPR000326">
    <property type="entry name" value="PAP2/HPO"/>
</dbReference>
<feature type="signal peptide" evidence="1">
    <location>
        <begin position="1"/>
        <end position="18"/>
    </location>
</feature>
<dbReference type="PANTHER" id="PTHR14969">
    <property type="entry name" value="SPHINGOSINE-1-PHOSPHATE PHOSPHOHYDROLASE"/>
    <property type="match status" value="1"/>
</dbReference>
<keyword evidence="1" id="KW-0732">Signal</keyword>
<evidence type="ECO:0000256" key="1">
    <source>
        <dbReference type="SAM" id="SignalP"/>
    </source>
</evidence>
<evidence type="ECO:0000259" key="2">
    <source>
        <dbReference type="SMART" id="SM00014"/>
    </source>
</evidence>
<dbReference type="SUPFAM" id="SSF48317">
    <property type="entry name" value="Acid phosphatase/Vanadium-dependent haloperoxidase"/>
    <property type="match status" value="1"/>
</dbReference>
<dbReference type="PANTHER" id="PTHR14969:SF13">
    <property type="entry name" value="AT30094P"/>
    <property type="match status" value="1"/>
</dbReference>
<evidence type="ECO:0000313" key="4">
    <source>
        <dbReference type="Proteomes" id="UP000190016"/>
    </source>
</evidence>
<sequence length="454" mass="50004">MKKVYLVAGITLFTLSSAQTGTIKSDTAIQTKPLIRSSSHSIENNLKFFQKDWVKKSIAPGILFTASVAAWNQKEQIREDRNRYLPNFKVRYDDYLQYAPAATVYGLKLAGIKGRNNIGRASLSYATSLAIMAILVNSIKYTAKVERPDGSKRNSFPSGHSAMAFTNAAFLDKEYGLVNPAYSIAGYSAATFTGLGRALNNRHWLPDILAGAGIGILSTEFGYFFIDKIFKNKGDNMGLLSKIEGNGNPSFLALKSGASISISNLLNESGLSDRKTVGLEAGLEGAYFFSKNWGIGADFNISTFPIRGEHLKIDDTVITDIKTESLGFLNIMAGPYFAYNFSDKWQLMLKATAGYSKAANGKVFLKDNDPATSQTYYKIAIYRPSKSIIMGSGISLTYKITPQLGITMYNDIHFTNAVIKYYYNQPGNNIEKLDSLSRENISYITPGLKLTAFF</sequence>
<protein>
    <submittedName>
        <fullName evidence="3">Phosphatidic acid phosphatase</fullName>
    </submittedName>
</protein>
<comment type="caution">
    <text evidence="3">The sequence shown here is derived from an EMBL/GenBank/DDBJ whole genome shotgun (WGS) entry which is preliminary data.</text>
</comment>
<name>A0ABX3NA75_9FLAO</name>
<accession>A0ABX3NA75</accession>
<dbReference type="Proteomes" id="UP000190016">
    <property type="component" value="Unassembled WGS sequence"/>
</dbReference>
<dbReference type="Gene3D" id="1.20.144.10">
    <property type="entry name" value="Phosphatidic acid phosphatase type 2/haloperoxidase"/>
    <property type="match status" value="1"/>
</dbReference>
<dbReference type="CDD" id="cd03394">
    <property type="entry name" value="PAP2_like_5"/>
    <property type="match status" value="1"/>
</dbReference>
<dbReference type="Pfam" id="PF01569">
    <property type="entry name" value="PAP2"/>
    <property type="match status" value="1"/>
</dbReference>
<dbReference type="InterPro" id="IPR036938">
    <property type="entry name" value="PAP2/HPO_sf"/>
</dbReference>
<reference evidence="3 4" key="1">
    <citation type="submission" date="2016-07" db="EMBL/GenBank/DDBJ databases">
        <title>Revisiting the Taxonomy of the Elizabethkingia Genus based on Whole-Genome Sequencing, Optical Mapping, and MALDI-TOF.</title>
        <authorList>
            <person name="Nicholson A.C."/>
        </authorList>
    </citation>
    <scope>NUCLEOTIDE SEQUENCE [LARGE SCALE GENOMIC DNA]</scope>
    <source>
        <strain evidence="3 4">C1558</strain>
    </source>
</reference>
<feature type="chain" id="PRO_5046561808" evidence="1">
    <location>
        <begin position="19"/>
        <end position="454"/>
    </location>
</feature>
<gene>
    <name evidence="3" type="ORF">BB021_17165</name>
</gene>
<dbReference type="SMART" id="SM00014">
    <property type="entry name" value="acidPPc"/>
    <property type="match status" value="1"/>
</dbReference>
<evidence type="ECO:0000313" key="3">
    <source>
        <dbReference type="EMBL" id="OPB91365.1"/>
    </source>
</evidence>
<keyword evidence="4" id="KW-1185">Reference proteome</keyword>
<dbReference type="EMBL" id="MBDS01000005">
    <property type="protein sequence ID" value="OPB91365.1"/>
    <property type="molecule type" value="Genomic_DNA"/>
</dbReference>
<proteinExistence type="predicted"/>
<organism evidence="3 4">
    <name type="scientific">Elizabethkingia ursingii</name>
    <dbReference type="NCBI Taxonomy" id="1756150"/>
    <lineage>
        <taxon>Bacteria</taxon>
        <taxon>Pseudomonadati</taxon>
        <taxon>Bacteroidota</taxon>
        <taxon>Flavobacteriia</taxon>
        <taxon>Flavobacteriales</taxon>
        <taxon>Weeksellaceae</taxon>
        <taxon>Elizabethkingia</taxon>
    </lineage>
</organism>